<feature type="region of interest" description="Disordered" evidence="1">
    <location>
        <begin position="404"/>
        <end position="437"/>
    </location>
</feature>
<keyword evidence="3" id="KW-1185">Reference proteome</keyword>
<feature type="compositionally biased region" description="Acidic residues" evidence="1">
    <location>
        <begin position="111"/>
        <end position="132"/>
    </location>
</feature>
<sequence>MDADPWADAPPSPRPADPASPVSPAKPAAAAPSGSATSPLAESSTARLAEPSSPSPPAAPPLTAVESPGPSGLGDSAEADDGFDEFDDFDEPAAGPSSGGVAGFVSATAAGEDDGFGDFGDFEEGDFEETQEEPPAGAMLGGQIAHEPELVEERWQSLRLRPFPPRGELLSQLTDLLAPLLASSSGSGSMSDEPPRMVGGLRQIMVDESSRDAYVQLNTPPMLKPLDWTRSRVRREHLISMGVPVNLDEVDSHRLSALPPLRITTSMGPPPARPRPASADRAGRGSLESKGKAREVNNGAASVPASAIPSTNGGLSKYGLGERPVMDPTRAEDLCGIDEARLSLLPIEWLKAMQADLVETSAQASALLAWLLQLKDAQTQDSQTYNGMISELIANAAKAKSAQQTGSGGVFRRASGRQRPQSTSGTVTPRIGSPAMR</sequence>
<feature type="region of interest" description="Disordered" evidence="1">
    <location>
        <begin position="261"/>
        <end position="320"/>
    </location>
</feature>
<dbReference type="PANTHER" id="PTHR38698:SF1">
    <property type="entry name" value="FUNGAL PROTEIN"/>
    <property type="match status" value="1"/>
</dbReference>
<accession>A0A427XYK1</accession>
<dbReference type="Proteomes" id="UP000279259">
    <property type="component" value="Unassembled WGS sequence"/>
</dbReference>
<evidence type="ECO:0000256" key="1">
    <source>
        <dbReference type="SAM" id="MobiDB-lite"/>
    </source>
</evidence>
<feature type="compositionally biased region" description="Pro residues" evidence="1">
    <location>
        <begin position="8"/>
        <end position="18"/>
    </location>
</feature>
<name>A0A427XYK1_9TREE</name>
<dbReference type="PANTHER" id="PTHR38698">
    <property type="entry name" value="EXPRESSED PROTEIN"/>
    <property type="match status" value="1"/>
</dbReference>
<dbReference type="EMBL" id="RSCD01000022">
    <property type="protein sequence ID" value="RSH83974.1"/>
    <property type="molecule type" value="Genomic_DNA"/>
</dbReference>
<proteinExistence type="predicted"/>
<reference evidence="2 3" key="1">
    <citation type="submission" date="2018-11" db="EMBL/GenBank/DDBJ databases">
        <title>Genome sequence of Saitozyma podzolica DSM 27192.</title>
        <authorList>
            <person name="Aliyu H."/>
            <person name="Gorte O."/>
            <person name="Ochsenreither K."/>
        </authorList>
    </citation>
    <scope>NUCLEOTIDE SEQUENCE [LARGE SCALE GENOMIC DNA]</scope>
    <source>
        <strain evidence="2 3">DSM 27192</strain>
    </source>
</reference>
<feature type="compositionally biased region" description="Basic and acidic residues" evidence="1">
    <location>
        <begin position="281"/>
        <end position="295"/>
    </location>
</feature>
<dbReference type="Pfam" id="PF17104">
    <property type="entry name" value="YBL010C_LAA2"/>
    <property type="match status" value="1"/>
</dbReference>
<dbReference type="OrthoDB" id="5378975at2759"/>
<evidence type="ECO:0000313" key="2">
    <source>
        <dbReference type="EMBL" id="RSH83974.1"/>
    </source>
</evidence>
<evidence type="ECO:0000313" key="3">
    <source>
        <dbReference type="Proteomes" id="UP000279259"/>
    </source>
</evidence>
<organism evidence="2 3">
    <name type="scientific">Saitozyma podzolica</name>
    <dbReference type="NCBI Taxonomy" id="1890683"/>
    <lineage>
        <taxon>Eukaryota</taxon>
        <taxon>Fungi</taxon>
        <taxon>Dikarya</taxon>
        <taxon>Basidiomycota</taxon>
        <taxon>Agaricomycotina</taxon>
        <taxon>Tremellomycetes</taxon>
        <taxon>Tremellales</taxon>
        <taxon>Trimorphomycetaceae</taxon>
        <taxon>Saitozyma</taxon>
    </lineage>
</organism>
<gene>
    <name evidence="2" type="ORF">EHS25_005218</name>
</gene>
<dbReference type="AlphaFoldDB" id="A0A427XYK1"/>
<protein>
    <submittedName>
        <fullName evidence="2">Uncharacterized protein</fullName>
    </submittedName>
</protein>
<dbReference type="STRING" id="1890683.A0A427XYK1"/>
<feature type="compositionally biased region" description="Low complexity" evidence="1">
    <location>
        <begin position="19"/>
        <end position="41"/>
    </location>
</feature>
<feature type="compositionally biased region" description="Polar residues" evidence="1">
    <location>
        <begin position="418"/>
        <end position="427"/>
    </location>
</feature>
<comment type="caution">
    <text evidence="2">The sequence shown here is derived from an EMBL/GenBank/DDBJ whole genome shotgun (WGS) entry which is preliminary data.</text>
</comment>
<feature type="compositionally biased region" description="Acidic residues" evidence="1">
    <location>
        <begin position="77"/>
        <end position="91"/>
    </location>
</feature>
<feature type="region of interest" description="Disordered" evidence="1">
    <location>
        <begin position="1"/>
        <end position="140"/>
    </location>
</feature>
<dbReference type="InterPro" id="IPR031355">
    <property type="entry name" value="YBL010C/LAA2-like"/>
</dbReference>